<keyword evidence="8" id="KW-0275">Fatty acid biosynthesis</keyword>
<evidence type="ECO:0000256" key="6">
    <source>
        <dbReference type="PIRSR" id="PIRSR611284-1"/>
    </source>
</evidence>
<dbReference type="NCBIfam" id="NF005559">
    <property type="entry name" value="PRK07231.1"/>
    <property type="match status" value="1"/>
</dbReference>
<dbReference type="PROSITE" id="PS00061">
    <property type="entry name" value="ADH_SHORT"/>
    <property type="match status" value="1"/>
</dbReference>
<feature type="binding site" evidence="7">
    <location>
        <begin position="155"/>
        <end position="159"/>
    </location>
    <ligand>
        <name>NADP(+)</name>
        <dbReference type="ChEBI" id="CHEBI:58349"/>
    </ligand>
</feature>
<dbReference type="NCBIfam" id="NF009464">
    <property type="entry name" value="PRK12824.1"/>
    <property type="match status" value="1"/>
</dbReference>
<evidence type="ECO:0000313" key="10">
    <source>
        <dbReference type="EMBL" id="MBB4079892.1"/>
    </source>
</evidence>
<evidence type="ECO:0000256" key="1">
    <source>
        <dbReference type="ARBA" id="ARBA00002607"/>
    </source>
</evidence>
<comment type="caution">
    <text evidence="10">The sequence shown here is derived from an EMBL/GenBank/DDBJ whole genome shotgun (WGS) entry which is preliminary data.</text>
</comment>
<dbReference type="UniPathway" id="UPA00094"/>
<reference evidence="10 11" key="1">
    <citation type="submission" date="2020-08" db="EMBL/GenBank/DDBJ databases">
        <title>Genomic Encyclopedia of Type Strains, Phase IV (KMG-IV): sequencing the most valuable type-strain genomes for metagenomic binning, comparative biology and taxonomic classification.</title>
        <authorList>
            <person name="Goeker M."/>
        </authorList>
    </citation>
    <scope>NUCLEOTIDE SEQUENCE [LARGE SCALE GENOMIC DNA]</scope>
    <source>
        <strain evidence="10 11">DSM 105137</strain>
    </source>
</reference>
<keyword evidence="3 7" id="KW-0521">NADP</keyword>
<proteinExistence type="inferred from homology"/>
<comment type="subunit">
    <text evidence="8">Homotetramer.</text>
</comment>
<evidence type="ECO:0000256" key="3">
    <source>
        <dbReference type="ARBA" id="ARBA00022857"/>
    </source>
</evidence>
<dbReference type="CDD" id="cd05333">
    <property type="entry name" value="BKR_SDR_c"/>
    <property type="match status" value="1"/>
</dbReference>
<sequence>MHRLKNRIAIITGAARGIGRVTARRFAEEGAAVALWDIDEPAGRALAEELVQAGHQAEFYRVDTTDLDACEGAARRVINDLGGLHILVNNAGITRDSSFKKMSAEQWQQVIDVNLTGVFNSTKAVFLHLSEAGYGRILNASSVVGLYGNFGQTNYAATKAGLIGMTKTWAREFGRRGITVNAVAPGFIATEMTEAMPEGVLKSMRERTPLQRLGQPEDIANAYLFLASEEAGFITGACLSVDGGLVL</sequence>
<feature type="binding site" evidence="7">
    <location>
        <begin position="13"/>
        <end position="16"/>
    </location>
    <ligand>
        <name>NADP(+)</name>
        <dbReference type="ChEBI" id="CHEBI:58349"/>
    </ligand>
</feature>
<keyword evidence="8" id="KW-0444">Lipid biosynthesis</keyword>
<keyword evidence="8" id="KW-0276">Fatty acid metabolism</keyword>
<dbReference type="PRINTS" id="PR00081">
    <property type="entry name" value="GDHRDH"/>
</dbReference>
<dbReference type="InterPro" id="IPR002347">
    <property type="entry name" value="SDR_fam"/>
</dbReference>
<dbReference type="InterPro" id="IPR011284">
    <property type="entry name" value="3oxo_ACP_reduc"/>
</dbReference>
<evidence type="ECO:0000313" key="11">
    <source>
        <dbReference type="Proteomes" id="UP000576209"/>
    </source>
</evidence>
<organism evidence="10 11">
    <name type="scientific">Neolewinella aquimaris</name>
    <dbReference type="NCBI Taxonomy" id="1835722"/>
    <lineage>
        <taxon>Bacteria</taxon>
        <taxon>Pseudomonadati</taxon>
        <taxon>Bacteroidota</taxon>
        <taxon>Saprospiria</taxon>
        <taxon>Saprospirales</taxon>
        <taxon>Lewinellaceae</taxon>
        <taxon>Neolewinella</taxon>
    </lineage>
</organism>
<comment type="function">
    <text evidence="1 8">Catalyzes the NADPH-dependent reduction of beta-ketoacyl-ACP substrates to beta-hydroxyacyl-ACP products, the first reductive step in the elongation cycle of fatty acid biosynthesis.</text>
</comment>
<keyword evidence="4 8" id="KW-0560">Oxidoreductase</keyword>
<protein>
    <recommendedName>
        <fullName evidence="8">3-oxoacyl-[acyl-carrier-protein] reductase</fullName>
        <ecNumber evidence="8">1.1.1.100</ecNumber>
    </recommendedName>
</protein>
<dbReference type="PANTHER" id="PTHR42879">
    <property type="entry name" value="3-OXOACYL-(ACYL-CARRIER-PROTEIN) REDUCTASE"/>
    <property type="match status" value="1"/>
</dbReference>
<dbReference type="GO" id="GO:0006633">
    <property type="term" value="P:fatty acid biosynthetic process"/>
    <property type="evidence" value="ECO:0007669"/>
    <property type="project" value="UniProtKB-UniPathway"/>
</dbReference>
<keyword evidence="8" id="KW-0443">Lipid metabolism</keyword>
<feature type="binding site" evidence="7">
    <location>
        <position position="188"/>
    </location>
    <ligand>
        <name>NADP(+)</name>
        <dbReference type="ChEBI" id="CHEBI:58349"/>
    </ligand>
</feature>
<evidence type="ECO:0000256" key="8">
    <source>
        <dbReference type="RuleBase" id="RU366074"/>
    </source>
</evidence>
<comment type="similarity">
    <text evidence="2 8">Belongs to the short-chain dehydrogenases/reductases (SDR) family.</text>
</comment>
<dbReference type="SUPFAM" id="SSF51735">
    <property type="entry name" value="NAD(P)-binding Rossmann-fold domains"/>
    <property type="match status" value="1"/>
</dbReference>
<evidence type="ECO:0000256" key="2">
    <source>
        <dbReference type="ARBA" id="ARBA00006484"/>
    </source>
</evidence>
<dbReference type="AlphaFoldDB" id="A0A840E846"/>
<dbReference type="InterPro" id="IPR036291">
    <property type="entry name" value="NAD(P)-bd_dom_sf"/>
</dbReference>
<dbReference type="EMBL" id="JACIFF010000006">
    <property type="protein sequence ID" value="MBB4079892.1"/>
    <property type="molecule type" value="Genomic_DNA"/>
</dbReference>
<feature type="active site" description="Proton acceptor" evidence="6">
    <location>
        <position position="155"/>
    </location>
</feature>
<dbReference type="Gene3D" id="3.40.50.720">
    <property type="entry name" value="NAD(P)-binding Rossmann-like Domain"/>
    <property type="match status" value="1"/>
</dbReference>
<comment type="catalytic activity">
    <reaction evidence="5 8">
        <text>a (3R)-hydroxyacyl-[ACP] + NADP(+) = a 3-oxoacyl-[ACP] + NADPH + H(+)</text>
        <dbReference type="Rhea" id="RHEA:17397"/>
        <dbReference type="Rhea" id="RHEA-COMP:9916"/>
        <dbReference type="Rhea" id="RHEA-COMP:9945"/>
        <dbReference type="ChEBI" id="CHEBI:15378"/>
        <dbReference type="ChEBI" id="CHEBI:57783"/>
        <dbReference type="ChEBI" id="CHEBI:58349"/>
        <dbReference type="ChEBI" id="CHEBI:78776"/>
        <dbReference type="ChEBI" id="CHEBI:78827"/>
        <dbReference type="EC" id="1.1.1.100"/>
    </reaction>
</comment>
<dbReference type="InterPro" id="IPR057326">
    <property type="entry name" value="KR_dom"/>
</dbReference>
<dbReference type="EC" id="1.1.1.100" evidence="8"/>
<dbReference type="PRINTS" id="PR00080">
    <property type="entry name" value="SDRFAMILY"/>
</dbReference>
<evidence type="ECO:0000256" key="5">
    <source>
        <dbReference type="ARBA" id="ARBA00048508"/>
    </source>
</evidence>
<evidence type="ECO:0000256" key="7">
    <source>
        <dbReference type="PIRSR" id="PIRSR611284-2"/>
    </source>
</evidence>
<dbReference type="FunFam" id="3.40.50.720:FF:000115">
    <property type="entry name" value="3-oxoacyl-[acyl-carrier-protein] reductase FabG"/>
    <property type="match status" value="1"/>
</dbReference>
<keyword evidence="11" id="KW-1185">Reference proteome</keyword>
<dbReference type="InterPro" id="IPR050259">
    <property type="entry name" value="SDR"/>
</dbReference>
<comment type="pathway">
    <text evidence="8">Lipid metabolism; fatty acid biosynthesis.</text>
</comment>
<dbReference type="GO" id="GO:0004316">
    <property type="term" value="F:3-oxoacyl-[acyl-carrier-protein] reductase (NADPH) activity"/>
    <property type="evidence" value="ECO:0007669"/>
    <property type="project" value="UniProtKB-UniRule"/>
</dbReference>
<accession>A0A840E846</accession>
<dbReference type="Pfam" id="PF13561">
    <property type="entry name" value="adh_short_C2"/>
    <property type="match status" value="1"/>
</dbReference>
<dbReference type="InterPro" id="IPR020904">
    <property type="entry name" value="Sc_DH/Rdtase_CS"/>
</dbReference>
<dbReference type="GO" id="GO:0051287">
    <property type="term" value="F:NAD binding"/>
    <property type="evidence" value="ECO:0007669"/>
    <property type="project" value="UniProtKB-UniRule"/>
</dbReference>
<dbReference type="PANTHER" id="PTHR42879:SF2">
    <property type="entry name" value="3-OXOACYL-[ACYL-CARRIER-PROTEIN] REDUCTASE FABG"/>
    <property type="match status" value="1"/>
</dbReference>
<dbReference type="NCBIfam" id="TIGR01830">
    <property type="entry name" value="3oxo_ACP_reduc"/>
    <property type="match status" value="1"/>
</dbReference>
<dbReference type="NCBIfam" id="NF004198">
    <property type="entry name" value="PRK05653.1-3"/>
    <property type="match status" value="1"/>
</dbReference>
<evidence type="ECO:0000259" key="9">
    <source>
        <dbReference type="SMART" id="SM00822"/>
    </source>
</evidence>
<dbReference type="NCBIfam" id="NF009466">
    <property type="entry name" value="PRK12826.1-2"/>
    <property type="match status" value="1"/>
</dbReference>
<name>A0A840E846_9BACT</name>
<dbReference type="SMART" id="SM00822">
    <property type="entry name" value="PKS_KR"/>
    <property type="match status" value="1"/>
</dbReference>
<gene>
    <name evidence="10" type="ORF">GGR28_002519</name>
</gene>
<feature type="binding site" evidence="7">
    <location>
        <position position="90"/>
    </location>
    <ligand>
        <name>NADP(+)</name>
        <dbReference type="ChEBI" id="CHEBI:58349"/>
    </ligand>
</feature>
<evidence type="ECO:0000256" key="4">
    <source>
        <dbReference type="ARBA" id="ARBA00023002"/>
    </source>
</evidence>
<dbReference type="RefSeq" id="WP_183496131.1">
    <property type="nucleotide sequence ID" value="NZ_JACIFF010000006.1"/>
</dbReference>
<feature type="domain" description="Ketoreductase" evidence="9">
    <location>
        <begin position="7"/>
        <end position="186"/>
    </location>
</feature>
<dbReference type="Proteomes" id="UP000576209">
    <property type="component" value="Unassembled WGS sequence"/>
</dbReference>